<sequence length="386" mass="44067">MTDVVAIIDQEIEEESTKEYSDFDLTQLPDSFRKFLDDNSIDPAIYTVTNLPRYFRINTHIPKDKRPTLKDLKEQLNTDQVHKVEGLEDFYSVQLANVRLSDTLAYKEHIIFGIDLSSAIAVEALSINKDDQVLDLCCAPGAKLCMISNLFGKDGVGTVTGVDIAGHRLATCRSLLKKYKVGERVRLFEADGTKFSIPPPSRLGNRVITADTGHKRQKTDIVKPFWAPKMLRFDRQLNSGVLYDKVLVDAECTHDGSILHILKYEKWGWDSFEKNFMDVNRLNKITELQRNLMKQGWSMLKKGGTMIYSTCSLTISQNEENVAWFLSEFSDAQTEKIPDFCIQPSPIKKQYVNNELQAIIEEHCVRFDPISSRTSGFFVVKFMKKL</sequence>
<comment type="caution">
    <text evidence="5">Lacks conserved residue(s) required for the propagation of feature annotation.</text>
</comment>
<keyword evidence="3 5" id="KW-0949">S-adenosyl-L-methionine</keyword>
<feature type="domain" description="SAM-dependent MTase RsmB/NOP-type" evidence="6">
    <location>
        <begin position="43"/>
        <end position="385"/>
    </location>
</feature>
<proteinExistence type="inferred from homology"/>
<dbReference type="InterPro" id="IPR023267">
    <property type="entry name" value="RCMT"/>
</dbReference>
<dbReference type="GO" id="GO:0008173">
    <property type="term" value="F:RNA methyltransferase activity"/>
    <property type="evidence" value="ECO:0007669"/>
    <property type="project" value="InterPro"/>
</dbReference>
<dbReference type="CDD" id="cd02440">
    <property type="entry name" value="AdoMet_MTases"/>
    <property type="match status" value="1"/>
</dbReference>
<dbReference type="GO" id="GO:0001510">
    <property type="term" value="P:RNA methylation"/>
    <property type="evidence" value="ECO:0007669"/>
    <property type="project" value="InterPro"/>
</dbReference>
<dbReference type="Proteomes" id="UP000717996">
    <property type="component" value="Unassembled WGS sequence"/>
</dbReference>
<dbReference type="SUPFAM" id="SSF53335">
    <property type="entry name" value="S-adenosyl-L-methionine-dependent methyltransferases"/>
    <property type="match status" value="1"/>
</dbReference>
<dbReference type="EMBL" id="JAANIT010000797">
    <property type="protein sequence ID" value="KAG1544412.1"/>
    <property type="molecule type" value="Genomic_DNA"/>
</dbReference>
<comment type="caution">
    <text evidence="7">The sequence shown here is derived from an EMBL/GenBank/DDBJ whole genome shotgun (WGS) entry which is preliminary data.</text>
</comment>
<dbReference type="PRINTS" id="PR02010">
    <property type="entry name" value="RCMT9"/>
</dbReference>
<evidence type="ECO:0000256" key="5">
    <source>
        <dbReference type="PROSITE-ProRule" id="PRU01023"/>
    </source>
</evidence>
<feature type="binding site" evidence="5">
    <location>
        <position position="249"/>
    </location>
    <ligand>
        <name>S-adenosyl-L-methionine</name>
        <dbReference type="ChEBI" id="CHEBI:59789"/>
    </ligand>
</feature>
<protein>
    <recommendedName>
        <fullName evidence="6">SAM-dependent MTase RsmB/NOP-type domain-containing protein</fullName>
    </recommendedName>
</protein>
<keyword evidence="1 5" id="KW-0489">Methyltransferase</keyword>
<keyword evidence="2 5" id="KW-0808">Transferase</keyword>
<dbReference type="PANTHER" id="PTHR22807:SF16">
    <property type="entry name" value="SAM-DEPENDENT MTASE RSMB_NOP-TYPE DOMAIN-CONTAINING PROTEIN"/>
    <property type="match status" value="1"/>
</dbReference>
<evidence type="ECO:0000259" key="6">
    <source>
        <dbReference type="PROSITE" id="PS51686"/>
    </source>
</evidence>
<evidence type="ECO:0000313" key="7">
    <source>
        <dbReference type="EMBL" id="KAG1544412.1"/>
    </source>
</evidence>
<evidence type="ECO:0000256" key="2">
    <source>
        <dbReference type="ARBA" id="ARBA00022679"/>
    </source>
</evidence>
<feature type="binding site" evidence="5">
    <location>
        <position position="163"/>
    </location>
    <ligand>
        <name>S-adenosyl-L-methionine</name>
        <dbReference type="ChEBI" id="CHEBI:59789"/>
    </ligand>
</feature>
<name>A0A9P6YBW2_RHIOR</name>
<organism evidence="7 8">
    <name type="scientific">Rhizopus oryzae</name>
    <name type="common">Mucormycosis agent</name>
    <name type="synonym">Rhizopus arrhizus var. delemar</name>
    <dbReference type="NCBI Taxonomy" id="64495"/>
    <lineage>
        <taxon>Eukaryota</taxon>
        <taxon>Fungi</taxon>
        <taxon>Fungi incertae sedis</taxon>
        <taxon>Mucoromycota</taxon>
        <taxon>Mucoromycotina</taxon>
        <taxon>Mucoromycetes</taxon>
        <taxon>Mucorales</taxon>
        <taxon>Mucorineae</taxon>
        <taxon>Rhizopodaceae</taxon>
        <taxon>Rhizopus</taxon>
    </lineage>
</organism>
<dbReference type="PANTHER" id="PTHR22807">
    <property type="entry name" value="NOP2 YEAST -RELATED NOL1/NOP2/FMU SUN DOMAIN-CONTAINING"/>
    <property type="match status" value="1"/>
</dbReference>
<dbReference type="InterPro" id="IPR023269">
    <property type="entry name" value="RCMT_subfamily_9"/>
</dbReference>
<reference evidence="7" key="1">
    <citation type="journal article" date="2020" name="Microb. Genom.">
        <title>Genetic diversity of clinical and environmental Mucorales isolates obtained from an investigation of mucormycosis cases among solid organ transplant recipients.</title>
        <authorList>
            <person name="Nguyen M.H."/>
            <person name="Kaul D."/>
            <person name="Muto C."/>
            <person name="Cheng S.J."/>
            <person name="Richter R.A."/>
            <person name="Bruno V.M."/>
            <person name="Liu G."/>
            <person name="Beyhan S."/>
            <person name="Sundermann A.J."/>
            <person name="Mounaud S."/>
            <person name="Pasculle A.W."/>
            <person name="Nierman W.C."/>
            <person name="Driscoll E."/>
            <person name="Cumbie R."/>
            <person name="Clancy C.J."/>
            <person name="Dupont C.L."/>
        </authorList>
    </citation>
    <scope>NUCLEOTIDE SEQUENCE</scope>
    <source>
        <strain evidence="7">GL16</strain>
    </source>
</reference>
<dbReference type="InterPro" id="IPR029063">
    <property type="entry name" value="SAM-dependent_MTases_sf"/>
</dbReference>
<evidence type="ECO:0000256" key="3">
    <source>
        <dbReference type="ARBA" id="ARBA00022691"/>
    </source>
</evidence>
<dbReference type="Pfam" id="PF01189">
    <property type="entry name" value="Methyltr_RsmB-F"/>
    <property type="match status" value="2"/>
</dbReference>
<feature type="active site" description="Nucleophile" evidence="5">
    <location>
        <position position="311"/>
    </location>
</feature>
<feature type="binding site" evidence="5">
    <location>
        <position position="191"/>
    </location>
    <ligand>
        <name>S-adenosyl-L-methionine</name>
        <dbReference type="ChEBI" id="CHEBI:59789"/>
    </ligand>
</feature>
<evidence type="ECO:0000313" key="8">
    <source>
        <dbReference type="Proteomes" id="UP000717996"/>
    </source>
</evidence>
<dbReference type="Gene3D" id="3.40.50.150">
    <property type="entry name" value="Vaccinia Virus protein VP39"/>
    <property type="match status" value="1"/>
</dbReference>
<gene>
    <name evidence="7" type="ORF">G6F51_006079</name>
</gene>
<keyword evidence="4 5" id="KW-0694">RNA-binding</keyword>
<evidence type="ECO:0000256" key="4">
    <source>
        <dbReference type="ARBA" id="ARBA00022884"/>
    </source>
</evidence>
<dbReference type="GO" id="GO:0003723">
    <property type="term" value="F:RNA binding"/>
    <property type="evidence" value="ECO:0007669"/>
    <property type="project" value="UniProtKB-UniRule"/>
</dbReference>
<dbReference type="PROSITE" id="PS51686">
    <property type="entry name" value="SAM_MT_RSMB_NOP"/>
    <property type="match status" value="1"/>
</dbReference>
<dbReference type="OrthoDB" id="6093671at2759"/>
<dbReference type="InterPro" id="IPR049560">
    <property type="entry name" value="MeTrfase_RsmB-F_NOP2_cat"/>
</dbReference>
<comment type="similarity">
    <text evidence="5">Belongs to the class I-like SAM-binding methyltransferase superfamily. RsmB/NOP family.</text>
</comment>
<evidence type="ECO:0000256" key="1">
    <source>
        <dbReference type="ARBA" id="ARBA00022603"/>
    </source>
</evidence>
<dbReference type="InterPro" id="IPR001678">
    <property type="entry name" value="MeTrfase_RsmB-F_NOP2_dom"/>
</dbReference>
<accession>A0A9P6YBW2</accession>
<dbReference type="PRINTS" id="PR02008">
    <property type="entry name" value="RCMTFAMILY"/>
</dbReference>
<dbReference type="AlphaFoldDB" id="A0A9P6YBW2"/>